<protein>
    <submittedName>
        <fullName evidence="2">HD domain-containing protein</fullName>
    </submittedName>
</protein>
<organism evidence="2 3">
    <name type="scientific">Janthinobacterium fluminis</name>
    <dbReference type="NCBI Taxonomy" id="2987524"/>
    <lineage>
        <taxon>Bacteria</taxon>
        <taxon>Pseudomonadati</taxon>
        <taxon>Pseudomonadota</taxon>
        <taxon>Betaproteobacteria</taxon>
        <taxon>Burkholderiales</taxon>
        <taxon>Oxalobacteraceae</taxon>
        <taxon>Janthinobacterium</taxon>
    </lineage>
</organism>
<accession>A0ABT5K5W8</accession>
<dbReference type="Pfam" id="PF13487">
    <property type="entry name" value="HD_5"/>
    <property type="match status" value="1"/>
</dbReference>
<name>A0ABT5K5W8_9BURK</name>
<reference evidence="2 3" key="1">
    <citation type="submission" date="2022-10" db="EMBL/GenBank/DDBJ databases">
        <title>Janthinobacterium sp. hw3 Genome sequencing.</title>
        <authorList>
            <person name="Park S."/>
        </authorList>
    </citation>
    <scope>NUCLEOTIDE SEQUENCE [LARGE SCALE GENOMIC DNA]</scope>
    <source>
        <strain evidence="3">hw3</strain>
    </source>
</reference>
<feature type="domain" description="HD-GYP" evidence="1">
    <location>
        <begin position="100"/>
        <end position="296"/>
    </location>
</feature>
<dbReference type="Proteomes" id="UP001221208">
    <property type="component" value="Unassembled WGS sequence"/>
</dbReference>
<evidence type="ECO:0000313" key="3">
    <source>
        <dbReference type="Proteomes" id="UP001221208"/>
    </source>
</evidence>
<proteinExistence type="predicted"/>
<evidence type="ECO:0000259" key="1">
    <source>
        <dbReference type="PROSITE" id="PS51832"/>
    </source>
</evidence>
<dbReference type="RefSeq" id="WP_273674142.1">
    <property type="nucleotide sequence ID" value="NZ_JAQQXR010000012.1"/>
</dbReference>
<evidence type="ECO:0000313" key="2">
    <source>
        <dbReference type="EMBL" id="MDC8760389.1"/>
    </source>
</evidence>
<dbReference type="InterPro" id="IPR037522">
    <property type="entry name" value="HD_GYP_dom"/>
</dbReference>
<dbReference type="SUPFAM" id="SSF109604">
    <property type="entry name" value="HD-domain/PDEase-like"/>
    <property type="match status" value="1"/>
</dbReference>
<dbReference type="PROSITE" id="PS51832">
    <property type="entry name" value="HD_GYP"/>
    <property type="match status" value="1"/>
</dbReference>
<gene>
    <name evidence="2" type="ORF">OIK44_22615</name>
</gene>
<sequence length="371" mass="41086">MVQRRINLSDLHPDTPLAWDLYGADPSGAPLLHKGQLLSDLGQIDKLLSAGLYILDEAQPSVLHLLNEANKRLEGLLHELRSKHNAERELRDIARHVLHAFELNPDIALACVFLNQIAGTYAVRHCIETALVAILVAQGMRKTHHDMLVITAAALTMNVGMLRHNDNFQNRQTPLTREEMDIVRRHPEESADLLKCAGVDDEEWISCVMLHHENDDGSGYPDGKTSEEITENAKLIGLADRYCAHVSARNYRRSMLPEQALRNIFIDSAQQIDPGLAEQFVRQLGHYPPGSLVRLHNGEIGVVTGRAGERGGVRVHALRDAAGLAIPAAALPFAAQRSTSEPEFAIAEALHEDQAGVRFSMKNIWGEQARL</sequence>
<keyword evidence="3" id="KW-1185">Reference proteome</keyword>
<dbReference type="CDD" id="cd00077">
    <property type="entry name" value="HDc"/>
    <property type="match status" value="1"/>
</dbReference>
<dbReference type="EMBL" id="JAQQXR010000012">
    <property type="protein sequence ID" value="MDC8760389.1"/>
    <property type="molecule type" value="Genomic_DNA"/>
</dbReference>
<dbReference type="PANTHER" id="PTHR43155:SF2">
    <property type="entry name" value="CYCLIC DI-GMP PHOSPHODIESTERASE PA4108"/>
    <property type="match status" value="1"/>
</dbReference>
<dbReference type="PANTHER" id="PTHR43155">
    <property type="entry name" value="CYCLIC DI-GMP PHOSPHODIESTERASE PA4108-RELATED"/>
    <property type="match status" value="1"/>
</dbReference>
<dbReference type="Gene3D" id="1.10.3210.10">
    <property type="entry name" value="Hypothetical protein af1432"/>
    <property type="match status" value="1"/>
</dbReference>
<dbReference type="InterPro" id="IPR003607">
    <property type="entry name" value="HD/PDEase_dom"/>
</dbReference>
<comment type="caution">
    <text evidence="2">The sequence shown here is derived from an EMBL/GenBank/DDBJ whole genome shotgun (WGS) entry which is preliminary data.</text>
</comment>